<dbReference type="InterPro" id="IPR001466">
    <property type="entry name" value="Beta-lactam-related"/>
</dbReference>
<dbReference type="EMBL" id="JBHRXP010000004">
    <property type="protein sequence ID" value="MFC3580406.1"/>
    <property type="molecule type" value="Genomic_DNA"/>
</dbReference>
<dbReference type="PANTHER" id="PTHR46825:SF15">
    <property type="entry name" value="BETA-LACTAMASE-RELATED DOMAIN-CONTAINING PROTEIN"/>
    <property type="match status" value="1"/>
</dbReference>
<reference evidence="5" key="1">
    <citation type="journal article" date="2019" name="Int. J. Syst. Evol. Microbiol.">
        <title>The Global Catalogue of Microorganisms (GCM) 10K type strain sequencing project: providing services to taxonomists for standard genome sequencing and annotation.</title>
        <authorList>
            <consortium name="The Broad Institute Genomics Platform"/>
            <consortium name="The Broad Institute Genome Sequencing Center for Infectious Disease"/>
            <person name="Wu L."/>
            <person name="Ma J."/>
        </authorList>
    </citation>
    <scope>NUCLEOTIDE SEQUENCE [LARGE SCALE GENOMIC DNA]</scope>
    <source>
        <strain evidence="5">KCTC 42739</strain>
    </source>
</reference>
<dbReference type="RefSeq" id="WP_261295020.1">
    <property type="nucleotide sequence ID" value="NZ_JANQBK010000012.1"/>
</dbReference>
<feature type="domain" description="Peptidase S12 Pab87-related C-terminal" evidence="3">
    <location>
        <begin position="415"/>
        <end position="518"/>
    </location>
</feature>
<dbReference type="Pfam" id="PF11954">
    <property type="entry name" value="DUF3471"/>
    <property type="match status" value="1"/>
</dbReference>
<organism evidence="4 5">
    <name type="scientific">Sphingomonas hylomeconis</name>
    <dbReference type="NCBI Taxonomy" id="1395958"/>
    <lineage>
        <taxon>Bacteria</taxon>
        <taxon>Pseudomonadati</taxon>
        <taxon>Pseudomonadota</taxon>
        <taxon>Alphaproteobacteria</taxon>
        <taxon>Sphingomonadales</taxon>
        <taxon>Sphingomonadaceae</taxon>
        <taxon>Sphingomonas</taxon>
    </lineage>
</organism>
<evidence type="ECO:0000259" key="3">
    <source>
        <dbReference type="Pfam" id="PF11954"/>
    </source>
</evidence>
<dbReference type="SUPFAM" id="SSF56601">
    <property type="entry name" value="beta-lactamase/transpeptidase-like"/>
    <property type="match status" value="1"/>
</dbReference>
<evidence type="ECO:0000313" key="5">
    <source>
        <dbReference type="Proteomes" id="UP001595713"/>
    </source>
</evidence>
<comment type="caution">
    <text evidence="4">The sequence shown here is derived from an EMBL/GenBank/DDBJ whole genome shotgun (WGS) entry which is preliminary data.</text>
</comment>
<dbReference type="Proteomes" id="UP001595713">
    <property type="component" value="Unassembled WGS sequence"/>
</dbReference>
<dbReference type="InterPro" id="IPR021860">
    <property type="entry name" value="Peptidase_S12_Pab87-rel_C"/>
</dbReference>
<dbReference type="InterPro" id="IPR050491">
    <property type="entry name" value="AmpC-like"/>
</dbReference>
<dbReference type="Pfam" id="PF00144">
    <property type="entry name" value="Beta-lactamase"/>
    <property type="match status" value="1"/>
</dbReference>
<proteinExistence type="predicted"/>
<evidence type="ECO:0000313" key="4">
    <source>
        <dbReference type="EMBL" id="MFC3580406.1"/>
    </source>
</evidence>
<accession>A0ABV7SWA7</accession>
<sequence>MKLAALAAVPIALLAMPARADPPAGFDARVEAVRAASGTPGLAIAIVENGKIVLAKGYGVRKLGAPAKVDGDTLFMIGSTSKAMTSAALATLVDAGKLGWDDKVIDRLPGFQMNDAWVTREMTVRDLLVHRSGLGLGAGDLLYIPRGSYSRAEIVRRLRYITPATSFRSGYAYDNVLYVVAGQLIEAVSGQSWEGYVRDHVFKPAGMTHATDDYAALFANPNRAQPHARYGGAVRGTGAMRLLDEQDHLPQASAPAGLIAASAGDMARWLQIQLGEGVAPGGTRVYSAAQAREMHAPVTPIPIADLPAPVAGTQPAFQAYALGWEVRDYHGARIVWHAGGLYGATTVVVLIPDKKVGFSITLNSEESEPRHGLMFELLDHYLGLPAQDWPTRFKAARTQRIAAAEALVAQQAASPARIGPSLALDRYAGRYIDPWYGPIAVTAGKGGLRVDFTPTPNMAGRLEHYQYDTFVTRFDDPAIEPAYLTFALDADGKVARVTAKPVSPIADFSFDYGDLAFAPEAPRPSTGNPVR</sequence>
<keyword evidence="1" id="KW-0732">Signal</keyword>
<name>A0ABV7SWA7_9SPHN</name>
<protein>
    <submittedName>
        <fullName evidence="4">Serine hydrolase</fullName>
    </submittedName>
</protein>
<dbReference type="GO" id="GO:0016787">
    <property type="term" value="F:hydrolase activity"/>
    <property type="evidence" value="ECO:0007669"/>
    <property type="project" value="UniProtKB-KW"/>
</dbReference>
<gene>
    <name evidence="4" type="ORF">ACFONA_09550</name>
</gene>
<evidence type="ECO:0000256" key="1">
    <source>
        <dbReference type="SAM" id="SignalP"/>
    </source>
</evidence>
<feature type="domain" description="Beta-lactamase-related" evidence="2">
    <location>
        <begin position="26"/>
        <end position="375"/>
    </location>
</feature>
<keyword evidence="4" id="KW-0378">Hydrolase</keyword>
<dbReference type="InterPro" id="IPR012338">
    <property type="entry name" value="Beta-lactam/transpept-like"/>
</dbReference>
<feature type="chain" id="PRO_5046320113" evidence="1">
    <location>
        <begin position="21"/>
        <end position="531"/>
    </location>
</feature>
<keyword evidence="5" id="KW-1185">Reference proteome</keyword>
<dbReference type="PANTHER" id="PTHR46825">
    <property type="entry name" value="D-ALANYL-D-ALANINE-CARBOXYPEPTIDASE/ENDOPEPTIDASE AMPH"/>
    <property type="match status" value="1"/>
</dbReference>
<dbReference type="Gene3D" id="2.40.128.600">
    <property type="match status" value="1"/>
</dbReference>
<feature type="signal peptide" evidence="1">
    <location>
        <begin position="1"/>
        <end position="20"/>
    </location>
</feature>
<evidence type="ECO:0000259" key="2">
    <source>
        <dbReference type="Pfam" id="PF00144"/>
    </source>
</evidence>
<dbReference type="Gene3D" id="3.40.710.10">
    <property type="entry name" value="DD-peptidase/beta-lactamase superfamily"/>
    <property type="match status" value="1"/>
</dbReference>